<dbReference type="RefSeq" id="WP_012754313.1">
    <property type="nucleotide sequence ID" value="NC_012811.1"/>
</dbReference>
<name>C5B664_METEA</name>
<accession>C5B664</accession>
<dbReference type="AlphaFoldDB" id="C5B664"/>
<keyword evidence="3" id="KW-1185">Reference proteome</keyword>
<keyword evidence="2" id="KW-0614">Plasmid</keyword>
<feature type="transmembrane region" description="Helical" evidence="1">
    <location>
        <begin position="60"/>
        <end position="82"/>
    </location>
</feature>
<keyword evidence="1" id="KW-0472">Membrane</keyword>
<gene>
    <name evidence="2" type="ordered locus">MexAM1_META2p1182</name>
</gene>
<sequence>MLRRLVSTALDNVRADPGWRECIRLVVGLPILRANAALFIAAFLLPLFRVPPSWPHESPAMWAIAWLPAFLGLTLLADWAGVDGMRDPDDDLDPR</sequence>
<dbReference type="EMBL" id="CP001511">
    <property type="protein sequence ID" value="ACS43946.1"/>
    <property type="molecule type" value="Genomic_DNA"/>
</dbReference>
<proteinExistence type="predicted"/>
<feature type="transmembrane region" description="Helical" evidence="1">
    <location>
        <begin position="25"/>
        <end position="48"/>
    </location>
</feature>
<reference evidence="2 3" key="1">
    <citation type="journal article" date="2009" name="PLoS ONE">
        <title>Methylobacterium genome sequences: a reference blueprint to investigate microbial metabolism of C1 compounds from natural and industrial sources.</title>
        <authorList>
            <person name="Vuilleumier S."/>
            <person name="Chistoserdova L."/>
            <person name="Lee M.-C."/>
            <person name="Bringel F."/>
            <person name="Lajus A."/>
            <person name="Zhou Y."/>
            <person name="Gourion B."/>
            <person name="Barbe V."/>
            <person name="Chang J."/>
            <person name="Cruveiller S."/>
            <person name="Dossat C."/>
            <person name="Gillett W."/>
            <person name="Gruffaz C."/>
            <person name="Haugen E."/>
            <person name="Hourcade E."/>
            <person name="Levy R."/>
            <person name="Mangenot S."/>
            <person name="Muller E."/>
            <person name="Nadalig T."/>
            <person name="Pagni M."/>
            <person name="Penny C."/>
            <person name="Peyraud R."/>
            <person name="Robinson D.G."/>
            <person name="Roche D."/>
            <person name="Rouy Z."/>
            <person name="Saenampechek C."/>
            <person name="Salvignol G."/>
            <person name="Vallenet D."/>
            <person name="Wu Z."/>
            <person name="Marx C.J."/>
            <person name="Vorholt J.A."/>
            <person name="Olson M.V."/>
            <person name="Kaul R."/>
            <person name="Weissenbach J."/>
            <person name="Medigue C."/>
            <person name="Lidstrom M.E."/>
        </authorList>
    </citation>
    <scope>NUCLEOTIDE SEQUENCE [LARGE SCALE GENOMIC DNA]</scope>
    <source>
        <strain evidence="3">ATCC 14718 / DSM 1338 / JCM 2805 / NCIMB 9133 / AM1</strain>
    </source>
</reference>
<protein>
    <submittedName>
        <fullName evidence="2">Uncharacterized protein</fullName>
    </submittedName>
</protein>
<geneLocation type="plasmid" evidence="2 3">
    <name>megaplasmid</name>
</geneLocation>
<keyword evidence="1" id="KW-1133">Transmembrane helix</keyword>
<organism evidence="2 3">
    <name type="scientific">Methylorubrum extorquens (strain ATCC 14718 / DSM 1338 / JCM 2805 / NCIMB 9133 / AM1)</name>
    <name type="common">Methylobacterium extorquens</name>
    <dbReference type="NCBI Taxonomy" id="272630"/>
    <lineage>
        <taxon>Bacteria</taxon>
        <taxon>Pseudomonadati</taxon>
        <taxon>Pseudomonadota</taxon>
        <taxon>Alphaproteobacteria</taxon>
        <taxon>Hyphomicrobiales</taxon>
        <taxon>Methylobacteriaceae</taxon>
        <taxon>Methylorubrum</taxon>
    </lineage>
</organism>
<evidence type="ECO:0000256" key="1">
    <source>
        <dbReference type="SAM" id="Phobius"/>
    </source>
</evidence>
<evidence type="ECO:0000313" key="3">
    <source>
        <dbReference type="Proteomes" id="UP000009081"/>
    </source>
</evidence>
<dbReference type="HOGENOM" id="CLU_2369594_0_0_5"/>
<dbReference type="KEGG" id="mea:Mex_2p1182"/>
<keyword evidence="1" id="KW-0812">Transmembrane</keyword>
<dbReference type="Proteomes" id="UP000009081">
    <property type="component" value="Plasmid megaplasmid"/>
</dbReference>
<evidence type="ECO:0000313" key="2">
    <source>
        <dbReference type="EMBL" id="ACS43946.1"/>
    </source>
</evidence>